<dbReference type="Pfam" id="PF13442">
    <property type="entry name" value="Cytochrome_CBB3"/>
    <property type="match status" value="1"/>
</dbReference>
<feature type="binding site" description="covalent" evidence="11">
    <location>
        <position position="645"/>
    </location>
    <ligand>
        <name>heme c</name>
        <dbReference type="ChEBI" id="CHEBI:61717"/>
    </ligand>
</feature>
<dbReference type="GO" id="GO:0020037">
    <property type="term" value="F:heme binding"/>
    <property type="evidence" value="ECO:0007669"/>
    <property type="project" value="InterPro"/>
</dbReference>
<comment type="cofactor">
    <cofactor evidence="11">
        <name>heme c</name>
        <dbReference type="ChEBI" id="CHEBI:61717"/>
    </cofactor>
    <text evidence="11">Binds 1 heme c group per subunit.</text>
</comment>
<dbReference type="STRING" id="1249552.PS2015_1348"/>
<evidence type="ECO:0000256" key="10">
    <source>
        <dbReference type="PIRSR" id="PIRSR617512-1"/>
    </source>
</evidence>
<dbReference type="InterPro" id="IPR002372">
    <property type="entry name" value="PQQ_rpt_dom"/>
</dbReference>
<dbReference type="PANTHER" id="PTHR32303">
    <property type="entry name" value="QUINOPROTEIN ALCOHOL DEHYDROGENASE (CYTOCHROME C)"/>
    <property type="match status" value="1"/>
</dbReference>
<feature type="binding site" evidence="12">
    <location>
        <position position="220"/>
    </location>
    <ligand>
        <name>Ca(2+)</name>
        <dbReference type="ChEBI" id="CHEBI:29108"/>
    </ligand>
</feature>
<accession>A0A0S2KCU9</accession>
<proteinExistence type="inferred from homology"/>
<dbReference type="NCBIfam" id="TIGR03075">
    <property type="entry name" value="PQQ_enz_alc_DH"/>
    <property type="match status" value="1"/>
</dbReference>
<dbReference type="InterPro" id="IPR011047">
    <property type="entry name" value="Quinoprotein_ADH-like_sf"/>
</dbReference>
<keyword evidence="5 12" id="KW-0106">Calcium</keyword>
<name>A0A0S2KCU9_9GAMM</name>
<feature type="signal peptide" evidence="14">
    <location>
        <begin position="1"/>
        <end position="18"/>
    </location>
</feature>
<comment type="cofactor">
    <cofactor evidence="11">
        <name>pyrroloquinoline quinone</name>
        <dbReference type="ChEBI" id="CHEBI:58442"/>
    </cofactor>
    <text evidence="11">Binds 1 PQQ group per subunit.</text>
</comment>
<feature type="binding site" evidence="12">
    <location>
        <position position="341"/>
    </location>
    <ligand>
        <name>Ca(2+)</name>
        <dbReference type="ChEBI" id="CHEBI:29108"/>
    </ligand>
</feature>
<evidence type="ECO:0000256" key="13">
    <source>
        <dbReference type="PIRSR" id="PIRSR617512-4"/>
    </source>
</evidence>
<dbReference type="InterPro" id="IPR036909">
    <property type="entry name" value="Cyt_c-like_dom_sf"/>
</dbReference>
<keyword evidence="17" id="KW-1185">Reference proteome</keyword>
<comment type="similarity">
    <text evidence="1">Belongs to the bacterial PQQ dehydrogenase family.</text>
</comment>
<dbReference type="PROSITE" id="PS51007">
    <property type="entry name" value="CYTC"/>
    <property type="match status" value="1"/>
</dbReference>
<dbReference type="Gene3D" id="1.10.760.10">
    <property type="entry name" value="Cytochrome c-like domain"/>
    <property type="match status" value="1"/>
</dbReference>
<evidence type="ECO:0000313" key="16">
    <source>
        <dbReference type="EMBL" id="ALO46005.1"/>
    </source>
</evidence>
<dbReference type="GO" id="GO:0005509">
    <property type="term" value="F:calcium ion binding"/>
    <property type="evidence" value="ECO:0007669"/>
    <property type="project" value="InterPro"/>
</dbReference>
<feature type="binding site" description="axial binding residue" evidence="12">
    <location>
        <position position="690"/>
    </location>
    <ligand>
        <name>heme c</name>
        <dbReference type="ChEBI" id="CHEBI:61717"/>
    </ligand>
    <ligandPart>
        <name>Fe</name>
        <dbReference type="ChEBI" id="CHEBI:18248"/>
    </ligandPart>
</feature>
<feature type="active site" description="Proton acceptor" evidence="10">
    <location>
        <position position="341"/>
    </location>
</feature>
<feature type="binding site" description="axial binding residue" evidence="12">
    <location>
        <position position="649"/>
    </location>
    <ligand>
        <name>heme c</name>
        <dbReference type="ChEBI" id="CHEBI:61717"/>
    </ligand>
    <ligandPart>
        <name>Fe</name>
        <dbReference type="ChEBI" id="CHEBI:18248"/>
    </ligandPart>
</feature>
<feature type="binding site" evidence="11">
    <location>
        <position position="158"/>
    </location>
    <ligand>
        <name>pyrroloquinoline quinone</name>
        <dbReference type="ChEBI" id="CHEBI:58442"/>
    </ligand>
</feature>
<dbReference type="SMART" id="SM00564">
    <property type="entry name" value="PQQ"/>
    <property type="match status" value="4"/>
</dbReference>
<evidence type="ECO:0000259" key="15">
    <source>
        <dbReference type="PROSITE" id="PS51007"/>
    </source>
</evidence>
<feature type="binding site" evidence="11">
    <location>
        <position position="106"/>
    </location>
    <ligand>
        <name>pyrroloquinoline quinone</name>
        <dbReference type="ChEBI" id="CHEBI:58442"/>
    </ligand>
</feature>
<gene>
    <name evidence="16" type="ORF">PS2015_1348</name>
</gene>
<dbReference type="InterPro" id="IPR018391">
    <property type="entry name" value="PQQ_b-propeller_rpt"/>
</dbReference>
<feature type="chain" id="PRO_5006601490" evidence="14">
    <location>
        <begin position="19"/>
        <end position="724"/>
    </location>
</feature>
<evidence type="ECO:0000256" key="7">
    <source>
        <dbReference type="ARBA" id="ARBA00023002"/>
    </source>
</evidence>
<evidence type="ECO:0000256" key="2">
    <source>
        <dbReference type="ARBA" id="ARBA00022617"/>
    </source>
</evidence>
<evidence type="ECO:0000256" key="6">
    <source>
        <dbReference type="ARBA" id="ARBA00022891"/>
    </source>
</evidence>
<evidence type="ECO:0000256" key="11">
    <source>
        <dbReference type="PIRSR" id="PIRSR617512-2"/>
    </source>
</evidence>
<keyword evidence="9 13" id="KW-1015">Disulfide bond</keyword>
<organism evidence="16 17">
    <name type="scientific">Pseudohongiella spirulinae</name>
    <dbReference type="NCBI Taxonomy" id="1249552"/>
    <lineage>
        <taxon>Bacteria</taxon>
        <taxon>Pseudomonadati</taxon>
        <taxon>Pseudomonadota</taxon>
        <taxon>Gammaproteobacteria</taxon>
        <taxon>Pseudomonadales</taxon>
        <taxon>Pseudohongiellaceae</taxon>
        <taxon>Pseudohongiella</taxon>
    </lineage>
</organism>
<feature type="binding site" evidence="11">
    <location>
        <position position="202"/>
    </location>
    <ligand>
        <name>pyrroloquinoline quinone</name>
        <dbReference type="ChEBI" id="CHEBI:58442"/>
    </ligand>
</feature>
<dbReference type="InterPro" id="IPR001479">
    <property type="entry name" value="Quinoprotein_DH_CS"/>
</dbReference>
<dbReference type="RefSeq" id="WP_058021492.1">
    <property type="nucleotide sequence ID" value="NZ_CP013189.1"/>
</dbReference>
<evidence type="ECO:0000313" key="17">
    <source>
        <dbReference type="Proteomes" id="UP000065641"/>
    </source>
</evidence>
<evidence type="ECO:0000256" key="8">
    <source>
        <dbReference type="ARBA" id="ARBA00023004"/>
    </source>
</evidence>
<dbReference type="CDD" id="cd10279">
    <property type="entry name" value="PQQ_ADH_II"/>
    <property type="match status" value="1"/>
</dbReference>
<comment type="cofactor">
    <cofactor evidence="12">
        <name>Ca(2+)</name>
        <dbReference type="ChEBI" id="CHEBI:29108"/>
    </cofactor>
    <text evidence="12">Binds 1 Ca(2+) ion per subunit.</text>
</comment>
<keyword evidence="4 14" id="KW-0732">Signal</keyword>
<keyword evidence="2 11" id="KW-0349">Heme</keyword>
<dbReference type="EMBL" id="CP013189">
    <property type="protein sequence ID" value="ALO46005.1"/>
    <property type="molecule type" value="Genomic_DNA"/>
</dbReference>
<dbReference type="PROSITE" id="PS51257">
    <property type="entry name" value="PROKAR_LIPOPROTEIN"/>
    <property type="match status" value="1"/>
</dbReference>
<dbReference type="GO" id="GO:0016614">
    <property type="term" value="F:oxidoreductase activity, acting on CH-OH group of donors"/>
    <property type="evidence" value="ECO:0007669"/>
    <property type="project" value="InterPro"/>
</dbReference>
<dbReference type="Gene3D" id="2.140.10.10">
    <property type="entry name" value="Quinoprotein alcohol dehydrogenase-like superfamily"/>
    <property type="match status" value="1"/>
</dbReference>
<dbReference type="AlphaFoldDB" id="A0A0S2KCU9"/>
<reference evidence="16 17" key="1">
    <citation type="submission" date="2015-11" db="EMBL/GenBank/DDBJ databases">
        <authorList>
            <person name="Zhang Y."/>
            <person name="Guo Z."/>
        </authorList>
    </citation>
    <scope>NUCLEOTIDE SEQUENCE [LARGE SCALE GENOMIC DNA]</scope>
    <source>
        <strain evidence="16 17">KCTC 32221</strain>
    </source>
</reference>
<feature type="domain" description="Cytochrome c" evidence="15">
    <location>
        <begin position="632"/>
        <end position="713"/>
    </location>
</feature>
<dbReference type="PROSITE" id="PS00364">
    <property type="entry name" value="BACTERIAL_PQQ_2"/>
    <property type="match status" value="1"/>
</dbReference>
<evidence type="ECO:0000256" key="14">
    <source>
        <dbReference type="SAM" id="SignalP"/>
    </source>
</evidence>
<dbReference type="PATRIC" id="fig|1249552.3.peg.1352"/>
<feature type="binding site" evidence="11">
    <location>
        <begin position="430"/>
        <end position="431"/>
    </location>
    <ligand>
        <name>pyrroloquinoline quinone</name>
        <dbReference type="ChEBI" id="CHEBI:58442"/>
    </ligand>
</feature>
<dbReference type="GO" id="GO:0016020">
    <property type="term" value="C:membrane"/>
    <property type="evidence" value="ECO:0007669"/>
    <property type="project" value="InterPro"/>
</dbReference>
<feature type="disulfide bond" evidence="13">
    <location>
        <begin position="152"/>
        <end position="153"/>
    </location>
</feature>
<dbReference type="SUPFAM" id="SSF46626">
    <property type="entry name" value="Cytochrome c"/>
    <property type="match status" value="1"/>
</dbReference>
<protein>
    <submittedName>
        <fullName evidence="16">Alcohol dehydrogenase</fullName>
    </submittedName>
</protein>
<dbReference type="Pfam" id="PF01011">
    <property type="entry name" value="PQQ"/>
    <property type="match status" value="2"/>
</dbReference>
<dbReference type="GO" id="GO:0009055">
    <property type="term" value="F:electron transfer activity"/>
    <property type="evidence" value="ECO:0007669"/>
    <property type="project" value="InterPro"/>
</dbReference>
<feature type="binding site" evidence="12">
    <location>
        <position position="296"/>
    </location>
    <ligand>
        <name>Ca(2+)</name>
        <dbReference type="ChEBI" id="CHEBI:29108"/>
    </ligand>
</feature>
<dbReference type="InterPro" id="IPR017512">
    <property type="entry name" value="PQQ_MeOH/EtOH_DH"/>
</dbReference>
<dbReference type="Proteomes" id="UP000065641">
    <property type="component" value="Chromosome"/>
</dbReference>
<evidence type="ECO:0000256" key="9">
    <source>
        <dbReference type="ARBA" id="ARBA00023157"/>
    </source>
</evidence>
<sequence length="724" mass="78080" precursor="true">MKKQTHLGLMAAAAILVAACGPSDQPASTAVSSSPAEPAAPAHPRYEASVDAARLISADSEPGQWMSTGRTYWEQRYSPLTQINESNVDQLGLVWSSDLDTSRGQEATPIMVDGALYVTTAWSMVKAYDAATGQLLWEFDPEVDRARGVDACCDVVNRGVAVWDGKVFFGALDGRLIALDSASGEQVWSQVTVDQSQPYTITGAPRIIDGKVIIGNAGGEYGVRGYVTAYDASSGDQLWRYYTVPGNPADGFEQPELEMAAETWTGTWWEMGGGGTVWDSMAYDPESNLLYLGVGNGSPWNQSLRSPGGGDNLFLSSIVAINPDDGSYVWHYQTTPGETWDYTATQQIIVADVEFGGETRRVVMQAPKNGFFYVLDALTGRLLSAEKFVPMTWATHVDLETGRPVEIPEARYNDTGVPIIVQPGPLGGHNWHPMSYSQNTGLVYLPVTENYMGYVAQENFERSERGWNTGTDMAEGARLVAALGAPDRAAYLMAWDPIAQQEVWRQPQLIETAAAGVLTTAGGLVFQGNAAGEFVAYRDSDGERLWSGITQSHTVAAPITYELDGVQYVALVTGSRALPQEGPGAMGSTTRASSNNSRVLVYALNGSHQLPTREIVADEQELNPPALIANNEMLAQGEQTYGRFCSVCHGANAVSDGAGVFPDLRYADRLHDLDAWNAVVLEGELASSGMVAFDGQLEESDSEAVLQYVISRAIALADELRAQQ</sequence>
<evidence type="ECO:0000256" key="1">
    <source>
        <dbReference type="ARBA" id="ARBA00008156"/>
    </source>
</evidence>
<keyword evidence="7" id="KW-0560">Oxidoreductase</keyword>
<keyword evidence="8 12" id="KW-0408">Iron</keyword>
<feature type="binding site" description="covalent" evidence="11">
    <location>
        <position position="648"/>
    </location>
    <ligand>
        <name>heme c</name>
        <dbReference type="ChEBI" id="CHEBI:61717"/>
    </ligand>
</feature>
<keyword evidence="3 12" id="KW-0479">Metal-binding</keyword>
<evidence type="ECO:0000256" key="12">
    <source>
        <dbReference type="PIRSR" id="PIRSR617512-3"/>
    </source>
</evidence>
<evidence type="ECO:0000256" key="4">
    <source>
        <dbReference type="ARBA" id="ARBA00022729"/>
    </source>
</evidence>
<keyword evidence="6 11" id="KW-0634">PQQ</keyword>
<feature type="binding site" evidence="11">
    <location>
        <position position="276"/>
    </location>
    <ligand>
        <name>pyrroloquinoline quinone</name>
        <dbReference type="ChEBI" id="CHEBI:58442"/>
    </ligand>
</feature>
<dbReference type="InterPro" id="IPR009056">
    <property type="entry name" value="Cyt_c-like_dom"/>
</dbReference>
<evidence type="ECO:0000256" key="3">
    <source>
        <dbReference type="ARBA" id="ARBA00022723"/>
    </source>
</evidence>
<dbReference type="SUPFAM" id="SSF50998">
    <property type="entry name" value="Quinoprotein alcohol dehydrogenase-like"/>
    <property type="match status" value="1"/>
</dbReference>
<dbReference type="GO" id="GO:0030288">
    <property type="term" value="C:outer membrane-bounded periplasmic space"/>
    <property type="evidence" value="ECO:0007669"/>
    <property type="project" value="InterPro"/>
</dbReference>
<dbReference type="KEGG" id="pspi:PS2015_1348"/>
<feature type="binding site" evidence="11">
    <location>
        <position position="368"/>
    </location>
    <ligand>
        <name>pyrroloquinoline quinone</name>
        <dbReference type="ChEBI" id="CHEBI:58442"/>
    </ligand>
</feature>
<evidence type="ECO:0000256" key="5">
    <source>
        <dbReference type="ARBA" id="ARBA00022837"/>
    </source>
</evidence>